<evidence type="ECO:0000313" key="2">
    <source>
        <dbReference type="Proteomes" id="UP001150942"/>
    </source>
</evidence>
<organism evidence="1 2">
    <name type="scientific">Penicillium cf. viridicatum</name>
    <dbReference type="NCBI Taxonomy" id="2972119"/>
    <lineage>
        <taxon>Eukaryota</taxon>
        <taxon>Fungi</taxon>
        <taxon>Dikarya</taxon>
        <taxon>Ascomycota</taxon>
        <taxon>Pezizomycotina</taxon>
        <taxon>Eurotiomycetes</taxon>
        <taxon>Eurotiomycetidae</taxon>
        <taxon>Eurotiales</taxon>
        <taxon>Aspergillaceae</taxon>
        <taxon>Penicillium</taxon>
    </lineage>
</organism>
<dbReference type="Proteomes" id="UP001150942">
    <property type="component" value="Unassembled WGS sequence"/>
</dbReference>
<protein>
    <submittedName>
        <fullName evidence="1">Uncharacterized protein</fullName>
    </submittedName>
</protein>
<reference evidence="1" key="2">
    <citation type="journal article" date="2023" name="IMA Fungus">
        <title>Comparative genomic study of the Penicillium genus elucidates a diverse pangenome and 15 lateral gene transfer events.</title>
        <authorList>
            <person name="Petersen C."/>
            <person name="Sorensen T."/>
            <person name="Nielsen M.R."/>
            <person name="Sondergaard T.E."/>
            <person name="Sorensen J.L."/>
            <person name="Fitzpatrick D.A."/>
            <person name="Frisvad J.C."/>
            <person name="Nielsen K.L."/>
        </authorList>
    </citation>
    <scope>NUCLEOTIDE SEQUENCE</scope>
    <source>
        <strain evidence="1">IBT 20477</strain>
    </source>
</reference>
<dbReference type="OrthoDB" id="4152607at2759"/>
<reference evidence="1" key="1">
    <citation type="submission" date="2022-11" db="EMBL/GenBank/DDBJ databases">
        <authorList>
            <person name="Petersen C."/>
        </authorList>
    </citation>
    <scope>NUCLEOTIDE SEQUENCE</scope>
    <source>
        <strain evidence="1">IBT 20477</strain>
    </source>
</reference>
<dbReference type="AlphaFoldDB" id="A0A9W9JAX5"/>
<keyword evidence="2" id="KW-1185">Reference proteome</keyword>
<gene>
    <name evidence="1" type="ORF">N7449_009510</name>
</gene>
<evidence type="ECO:0000313" key="1">
    <source>
        <dbReference type="EMBL" id="KAJ5193368.1"/>
    </source>
</evidence>
<accession>A0A9W9JAX5</accession>
<proteinExistence type="predicted"/>
<sequence>MEGRLEAVKEIVQNLQPSWIFPLAIYFTSLIGSESPIHEGGAAIYDAFSSHFQSTFPDGFANMCYLTTGINNILKGNNR</sequence>
<comment type="caution">
    <text evidence="1">The sequence shown here is derived from an EMBL/GenBank/DDBJ whole genome shotgun (WGS) entry which is preliminary data.</text>
</comment>
<dbReference type="EMBL" id="JAPQKQ010000006">
    <property type="protein sequence ID" value="KAJ5193368.1"/>
    <property type="molecule type" value="Genomic_DNA"/>
</dbReference>
<name>A0A9W9JAX5_9EURO</name>